<dbReference type="InterPro" id="IPR051957">
    <property type="entry name" value="CRISP-LCCL_domain"/>
</dbReference>
<dbReference type="EMBL" id="DF196772">
    <property type="protein sequence ID" value="GAC71999.1"/>
    <property type="molecule type" value="Genomic_DNA"/>
</dbReference>
<keyword evidence="2" id="KW-1133">Transmembrane helix</keyword>
<dbReference type="Gene3D" id="2.170.130.20">
    <property type="entry name" value="LCCL-like domain"/>
    <property type="match status" value="1"/>
</dbReference>
<feature type="transmembrane region" description="Helical" evidence="2">
    <location>
        <begin position="1313"/>
        <end position="1341"/>
    </location>
</feature>
<dbReference type="Pfam" id="PF03815">
    <property type="entry name" value="LCCL"/>
    <property type="match status" value="1"/>
</dbReference>
<dbReference type="PROSITE" id="PS50820">
    <property type="entry name" value="LCCL"/>
    <property type="match status" value="1"/>
</dbReference>
<evidence type="ECO:0000313" key="5">
    <source>
        <dbReference type="Proteomes" id="UP000011976"/>
    </source>
</evidence>
<keyword evidence="2" id="KW-0812">Transmembrane</keyword>
<feature type="transmembrane region" description="Helical" evidence="2">
    <location>
        <begin position="1289"/>
        <end position="1307"/>
    </location>
</feature>
<dbReference type="OrthoDB" id="441660at2759"/>
<dbReference type="Proteomes" id="UP000011976">
    <property type="component" value="Unassembled WGS sequence"/>
</dbReference>
<evidence type="ECO:0000256" key="2">
    <source>
        <dbReference type="SAM" id="Phobius"/>
    </source>
</evidence>
<feature type="transmembrane region" description="Helical" evidence="2">
    <location>
        <begin position="1158"/>
        <end position="1176"/>
    </location>
</feature>
<evidence type="ECO:0000313" key="4">
    <source>
        <dbReference type="EMBL" id="GAC71999.1"/>
    </source>
</evidence>
<feature type="transmembrane region" description="Helical" evidence="2">
    <location>
        <begin position="1223"/>
        <end position="1239"/>
    </location>
</feature>
<accession>M9LTI3</accession>
<gene>
    <name evidence="4" type="ORF">PANT_6c00021</name>
</gene>
<feature type="transmembrane region" description="Helical" evidence="2">
    <location>
        <begin position="1259"/>
        <end position="1277"/>
    </location>
</feature>
<feature type="domain" description="LCCL" evidence="3">
    <location>
        <begin position="1054"/>
        <end position="1110"/>
    </location>
</feature>
<sequence length="1488" mass="164587">MAPPAIPASRMRDGLEVVHASIEDFATTYRAWLTLAPAYSYAPALLPSDDAAQYLPDAETLARAYCPIAGPRWDEHRERMLASTSLKGLTVLRSQVESELTALERLAAERGNWDQPHPYSNGTHHIRFWEEILHVAFTRGPVVSIQDRFAFSMSAALRRKKKMRKPRGQNVNSQSVKVDVVANNGDSWTRMYIVKPERLRQEFREAESYMVDEQDSSMDSDSEGGDSFHEHRHTPQCSTAAASVAWDVAAQKCSLTKLIHELRAAADTEASARVKRSEEDGRSLPLVPIRVEIVVTRMQLQEPSQPLPSVDAQDAQEALVAFYQMPEWDRFNHRLAAIVQEAERHNVDMVFGYRSLPVHLAAQPPSGGLTAHGNMALPKIAQAPSKPHWRTTSKINLDVTAMIALVSDTTHGVFGEGTASTMLDESMRHPKIEDAECGSGAKYQHHFRTFSIRKEALEARAAELSLHDDAHDEVARALDHAAAKEGRALAIQLERELNIETLFDAILGPIWGNGAKPRQPVELFATVGAFDRLRRVSATVGGPNEKRRVKALLGEPGCDPQDFWTGSKWDAPEHEQLRRCVVLPVQALQDLGPGGFESLARLKQVYPDLPRAHFISHMVDTLESCLSELWGADWRDISEDLPRSKYKKLRQSTVHQAGGQTYTTLRSMHACARYGMTTLTSNMDSVQWLLKEMSRRPYSDQTKQVLRDATSKELDEIRAQQSEFVACFIVLHPRSLSEQMRVTTEAPAWREVLDGYPADTDAKQQSKSNGHAHVEVQGYTIHDSDDRIASSHGVAFSVDAIALARHGETYDSSLHASSHQSDSMGASQPDTVKKPSSMTPLSLQPEIEPIYYAEHAEHEQPASAGRREVADRLRAFVLGPHPPKHLSIRHYRWWPLARVERAWIRLTDPLAWKQPPETTYGFGGGDEMDPHLPPGLAWWRSVTADFKFNKLHWIALVAVYVGWILGFAFLAKALWYESSLTIDGVESTPAFLSCTSTYWLRNGECGINGEACAPFYTPTAEAGQPFRCPAQCVDVTLLNPRAVGSELVNYQPLVVGGGDANRTYRGDSFICAAAIHAGVIRNERGGCGSVRLVGAHAGFDASTAHGIESIGFDAAFPVAYRFEAVQGQTDCTDRRWQGYVVNALMTAVVGFVLRPKRIVWFWTLACVGFWHITLVSEPRDYPPPIGAAVGDFLPFLFVCYAIWRLAFRFVWPAFSHLPLESTLWTLGFWWLGVLLNVVFDKVPLQRLVARDIRQQPGSLVALIVIVVVVLAIAVNQVRVMRATGELPKYLSLYALGGVGVGLAAAVPGETLRLHHYIIALVLLPACAFPTRLGLVYIAFLLGMYTNGIARWGFDGLLQDNAVVQGDATGGTARPSFNTTPQDWARSEGVVRWNAFEDGGWDGYQLLVDDVLRYEGAQTSFNLTSVVATMVQQIEADGQPLDTAPSNETMSAKHYVRVAFSAAGSPGDFTRAAVALANGTWIPAPSGAT</sequence>
<feature type="region of interest" description="Disordered" evidence="1">
    <location>
        <begin position="812"/>
        <end position="840"/>
    </location>
</feature>
<protein>
    <recommendedName>
        <fullName evidence="3">LCCL domain-containing protein</fullName>
    </recommendedName>
</protein>
<proteinExistence type="predicted"/>
<dbReference type="PANTHER" id="PTHR31331:SF1">
    <property type="entry name" value="CYSTEINE RICH SECRETORY PROTEIN LCCL DOMAIN CONTAINING 2"/>
    <property type="match status" value="1"/>
</dbReference>
<feature type="compositionally biased region" description="Acidic residues" evidence="1">
    <location>
        <begin position="210"/>
        <end position="224"/>
    </location>
</feature>
<feature type="transmembrane region" description="Helical" evidence="2">
    <location>
        <begin position="951"/>
        <end position="971"/>
    </location>
</feature>
<evidence type="ECO:0000256" key="1">
    <source>
        <dbReference type="SAM" id="MobiDB-lite"/>
    </source>
</evidence>
<feature type="compositionally biased region" description="Low complexity" evidence="1">
    <location>
        <begin position="812"/>
        <end position="823"/>
    </location>
</feature>
<feature type="region of interest" description="Disordered" evidence="1">
    <location>
        <begin position="210"/>
        <end position="233"/>
    </location>
</feature>
<dbReference type="SUPFAM" id="SSF69848">
    <property type="entry name" value="LCCL domain"/>
    <property type="match status" value="1"/>
</dbReference>
<name>M9LTI3_PSEA3</name>
<dbReference type="InterPro" id="IPR004043">
    <property type="entry name" value="LCCL"/>
</dbReference>
<evidence type="ECO:0000259" key="3">
    <source>
        <dbReference type="PROSITE" id="PS50820"/>
    </source>
</evidence>
<feature type="compositionally biased region" description="Polar residues" evidence="1">
    <location>
        <begin position="824"/>
        <end position="840"/>
    </location>
</feature>
<organism evidence="4 5">
    <name type="scientific">Pseudozyma antarctica (strain T-34)</name>
    <name type="common">Yeast</name>
    <name type="synonym">Candida antarctica</name>
    <dbReference type="NCBI Taxonomy" id="1151754"/>
    <lineage>
        <taxon>Eukaryota</taxon>
        <taxon>Fungi</taxon>
        <taxon>Dikarya</taxon>
        <taxon>Basidiomycota</taxon>
        <taxon>Ustilaginomycotina</taxon>
        <taxon>Ustilaginomycetes</taxon>
        <taxon>Ustilaginales</taxon>
        <taxon>Ustilaginaceae</taxon>
        <taxon>Moesziomyces</taxon>
    </lineage>
</organism>
<dbReference type="SMART" id="SM00603">
    <property type="entry name" value="LCCL"/>
    <property type="match status" value="1"/>
</dbReference>
<dbReference type="InterPro" id="IPR036609">
    <property type="entry name" value="LCCL_sf"/>
</dbReference>
<reference evidence="5" key="1">
    <citation type="journal article" date="2013" name="Genome Announc.">
        <title>Genome sequence of the basidiomycetous yeast Pseudozyma antarctica T-34, a producer of the glycolipid biosurfactants mannosylerythritol lipids.</title>
        <authorList>
            <person name="Morita T."/>
            <person name="Koike H."/>
            <person name="Koyama Y."/>
            <person name="Hagiwara H."/>
            <person name="Ito E."/>
            <person name="Fukuoka T."/>
            <person name="Imura T."/>
            <person name="Machida M."/>
            <person name="Kitamoto D."/>
        </authorList>
    </citation>
    <scope>NUCLEOTIDE SEQUENCE [LARGE SCALE GENOMIC DNA]</scope>
    <source>
        <strain evidence="5">T-34</strain>
    </source>
</reference>
<keyword evidence="2" id="KW-0472">Membrane</keyword>
<feature type="transmembrane region" description="Helical" evidence="2">
    <location>
        <begin position="1192"/>
        <end position="1211"/>
    </location>
</feature>
<dbReference type="PANTHER" id="PTHR31331">
    <property type="entry name" value="LCCL DOMAIN PROTEIN (AFU_ORTHOLOGUE AFUA_5G08630)"/>
    <property type="match status" value="1"/>
</dbReference>